<proteinExistence type="predicted"/>
<dbReference type="PANTHER" id="PTHR46888:SF11">
    <property type="entry name" value="SCAN BOX DOMAIN-CONTAINING PROTEIN"/>
    <property type="match status" value="1"/>
</dbReference>
<dbReference type="SUPFAM" id="SSF50630">
    <property type="entry name" value="Acid proteases"/>
    <property type="match status" value="1"/>
</dbReference>
<dbReference type="InterPro" id="IPR021109">
    <property type="entry name" value="Peptidase_aspartic_dom_sf"/>
</dbReference>
<reference evidence="1" key="1">
    <citation type="submission" date="2020-08" db="EMBL/GenBank/DDBJ databases">
        <title>Multicomponent nature underlies the extraordinary mechanical properties of spider dragline silk.</title>
        <authorList>
            <person name="Kono N."/>
            <person name="Nakamura H."/>
            <person name="Mori M."/>
            <person name="Yoshida Y."/>
            <person name="Ohtoshi R."/>
            <person name="Malay A.D."/>
            <person name="Moran D.A.P."/>
            <person name="Tomita M."/>
            <person name="Numata K."/>
            <person name="Arakawa K."/>
        </authorList>
    </citation>
    <scope>NUCLEOTIDE SEQUENCE</scope>
</reference>
<gene>
    <name evidence="1" type="primary">pol_1904</name>
    <name evidence="1" type="ORF">TNCV_1813301</name>
</gene>
<dbReference type="AlphaFoldDB" id="A0A8X6W7I4"/>
<dbReference type="Gene3D" id="2.40.70.10">
    <property type="entry name" value="Acid Proteases"/>
    <property type="match status" value="1"/>
</dbReference>
<evidence type="ECO:0000313" key="1">
    <source>
        <dbReference type="EMBL" id="GFY29752.1"/>
    </source>
</evidence>
<sequence length="555" mass="63477">MAYLAKVRKDDLKTLATELGLEIEMMRVIDFKNLILTSKDYDEQFTKTLLKTIIETRVQGERDEKEENDYKRKQEGLILELERMKLSMTATSTNTSATAAEKINIQHLIPRFVENSDISTYLKIFERQCEKVNIGEVDYVTRLLPMLPIDISHIILREPKEKLENYQHIKQVQLQRFKLSAESFRMKFTTHQKQSEALWKDFAYELNYYLEGWLHSLEVKDFNSPKDLVLTDQLKKRVSKEVKEHFVDIWGDIKSSSELVQKLDNYEIARGKGREPRKSFRGHSQFESRNPLSCYGCGKPSYIKSKCPDCNPSKSDPAHFGILRINSLSPSNRNTVLRISINGVSGTAFADSGASHPIAGETLYTILLQQGAAFEKTAISLSFADGIVTQKEVLRTFQTVILEGRKFKTPFIVLPDAKNNSTLLGVDFLENVGIVLNFLKNCWTFCDDSRKSYIFVTPYESTSLNVRPVAINNCQLREDEGQELLGSQRPEKELLKKELDSLLQQGIIVECESPYASPVVLIPKPNGSMRLCIDYRKLNAQTVPDSYPLPRMDDL</sequence>
<dbReference type="InterPro" id="IPR043502">
    <property type="entry name" value="DNA/RNA_pol_sf"/>
</dbReference>
<dbReference type="GO" id="GO:0071897">
    <property type="term" value="P:DNA biosynthetic process"/>
    <property type="evidence" value="ECO:0007669"/>
    <property type="project" value="UniProtKB-ARBA"/>
</dbReference>
<name>A0A8X6W7I4_TRICX</name>
<dbReference type="Gene3D" id="3.10.10.10">
    <property type="entry name" value="HIV Type 1 Reverse Transcriptase, subunit A, domain 1"/>
    <property type="match status" value="1"/>
</dbReference>
<dbReference type="EMBL" id="BMAU01021389">
    <property type="protein sequence ID" value="GFY29752.1"/>
    <property type="molecule type" value="Genomic_DNA"/>
</dbReference>
<dbReference type="PANTHER" id="PTHR46888">
    <property type="entry name" value="ZINC KNUCKLE DOMAINCONTAINING PROTEIN-RELATED"/>
    <property type="match status" value="1"/>
</dbReference>
<dbReference type="Proteomes" id="UP000887159">
    <property type="component" value="Unassembled WGS sequence"/>
</dbReference>
<keyword evidence="2" id="KW-1185">Reference proteome</keyword>
<evidence type="ECO:0000313" key="2">
    <source>
        <dbReference type="Proteomes" id="UP000887159"/>
    </source>
</evidence>
<protein>
    <submittedName>
        <fullName evidence="1">Retrovirus-related Pol polyprotein from transposon opus</fullName>
    </submittedName>
</protein>
<accession>A0A8X6W7I4</accession>
<organism evidence="1 2">
    <name type="scientific">Trichonephila clavipes</name>
    <name type="common">Golden silk orbweaver</name>
    <name type="synonym">Nephila clavipes</name>
    <dbReference type="NCBI Taxonomy" id="2585209"/>
    <lineage>
        <taxon>Eukaryota</taxon>
        <taxon>Metazoa</taxon>
        <taxon>Ecdysozoa</taxon>
        <taxon>Arthropoda</taxon>
        <taxon>Chelicerata</taxon>
        <taxon>Arachnida</taxon>
        <taxon>Araneae</taxon>
        <taxon>Araneomorphae</taxon>
        <taxon>Entelegynae</taxon>
        <taxon>Araneoidea</taxon>
        <taxon>Nephilidae</taxon>
        <taxon>Trichonephila</taxon>
    </lineage>
</organism>
<comment type="caution">
    <text evidence="1">The sequence shown here is derived from an EMBL/GenBank/DDBJ whole genome shotgun (WGS) entry which is preliminary data.</text>
</comment>
<dbReference type="SUPFAM" id="SSF56672">
    <property type="entry name" value="DNA/RNA polymerases"/>
    <property type="match status" value="1"/>
</dbReference>